<dbReference type="CDD" id="cd02972">
    <property type="entry name" value="DsbA_family"/>
    <property type="match status" value="1"/>
</dbReference>
<dbReference type="InterPro" id="IPR012336">
    <property type="entry name" value="Thioredoxin-like_fold"/>
</dbReference>
<evidence type="ECO:0000256" key="2">
    <source>
        <dbReference type="SAM" id="Phobius"/>
    </source>
</evidence>
<keyword evidence="2" id="KW-1133">Transmembrane helix</keyword>
<dbReference type="InterPro" id="IPR025241">
    <property type="entry name" value="DUF4190"/>
</dbReference>
<keyword evidence="5" id="KW-1185">Reference proteome</keyword>
<comment type="caution">
    <text evidence="4">The sequence shown here is derived from an EMBL/GenBank/DDBJ whole genome shotgun (WGS) entry which is preliminary data.</text>
</comment>
<protein>
    <submittedName>
        <fullName evidence="4">DUF4190 domain-containing protein</fullName>
    </submittedName>
</protein>
<dbReference type="OrthoDB" id="117402at2"/>
<evidence type="ECO:0000256" key="1">
    <source>
        <dbReference type="SAM" id="MobiDB-lite"/>
    </source>
</evidence>
<dbReference type="Proteomes" id="UP000297472">
    <property type="component" value="Unassembled WGS sequence"/>
</dbReference>
<evidence type="ECO:0000259" key="3">
    <source>
        <dbReference type="PROSITE" id="PS51352"/>
    </source>
</evidence>
<keyword evidence="2" id="KW-0812">Transmembrane</keyword>
<dbReference type="Pfam" id="PF13462">
    <property type="entry name" value="Thioredoxin_4"/>
    <property type="match status" value="1"/>
</dbReference>
<gene>
    <name evidence="4" type="ORF">E3T49_03840</name>
</gene>
<feature type="transmembrane region" description="Helical" evidence="2">
    <location>
        <begin position="33"/>
        <end position="56"/>
    </location>
</feature>
<evidence type="ECO:0000313" key="4">
    <source>
        <dbReference type="EMBL" id="TFD33419.1"/>
    </source>
</evidence>
<sequence length="331" mass="34123">MTNTENDPMRAPDEFPPAYAQQPSPVAPRTNTLAIISLVSAFFVSLAAVITGHIALGQIRRTGESGRGLAISGLVLGYVGIGAQVLVVVIAIVFVFAATVIPFIIAVANGGAAGMPPISSTSEPRADNPGTDEPTGTLATGTVGAAHFDDGYLSVGTGVQVVDVYFDPMCPFCRQFEETNGSQLAALAADGSITLRLHSLTFLDRVSQGTEYSSRASAALTCQATLNPDNLLAFQAALFANQPAENTEGLSDSELAGLVDSPVDISDCLASGHYQAWSQVNTEQALNGPIADAEISRIQGTPTALVNGSVYSGGLTDPAEFLAFLTASSIG</sequence>
<dbReference type="PROSITE" id="PS51352">
    <property type="entry name" value="THIOREDOXIN_2"/>
    <property type="match status" value="1"/>
</dbReference>
<organism evidence="4 5">
    <name type="scientific">Cryobacterium cryoconiti</name>
    <dbReference type="NCBI Taxonomy" id="1259239"/>
    <lineage>
        <taxon>Bacteria</taxon>
        <taxon>Bacillati</taxon>
        <taxon>Actinomycetota</taxon>
        <taxon>Actinomycetes</taxon>
        <taxon>Micrococcales</taxon>
        <taxon>Microbacteriaceae</taxon>
        <taxon>Cryobacterium</taxon>
    </lineage>
</organism>
<proteinExistence type="predicted"/>
<feature type="region of interest" description="Disordered" evidence="1">
    <location>
        <begin position="1"/>
        <end position="23"/>
    </location>
</feature>
<dbReference type="InterPro" id="IPR013766">
    <property type="entry name" value="Thioredoxin_domain"/>
</dbReference>
<feature type="domain" description="Thioredoxin" evidence="3">
    <location>
        <begin position="127"/>
        <end position="330"/>
    </location>
</feature>
<dbReference type="RefSeq" id="WP_134423591.1">
    <property type="nucleotide sequence ID" value="NZ_SOHA01000005.1"/>
</dbReference>
<accession>A0A4Y8JZ50</accession>
<reference evidence="4 5" key="1">
    <citation type="submission" date="2019-03" db="EMBL/GenBank/DDBJ databases">
        <title>Genomics of glacier-inhabiting Cryobacterium strains.</title>
        <authorList>
            <person name="Liu Q."/>
            <person name="Xin Y.-H."/>
        </authorList>
    </citation>
    <scope>NUCLEOTIDE SEQUENCE [LARGE SCALE GENOMIC DNA]</scope>
    <source>
        <strain evidence="4 5">TMT1-51</strain>
    </source>
</reference>
<evidence type="ECO:0000313" key="5">
    <source>
        <dbReference type="Proteomes" id="UP000297472"/>
    </source>
</evidence>
<dbReference type="Gene3D" id="3.40.30.10">
    <property type="entry name" value="Glutaredoxin"/>
    <property type="match status" value="1"/>
</dbReference>
<feature type="region of interest" description="Disordered" evidence="1">
    <location>
        <begin position="118"/>
        <end position="139"/>
    </location>
</feature>
<keyword evidence="2" id="KW-0472">Membrane</keyword>
<dbReference type="SUPFAM" id="SSF52833">
    <property type="entry name" value="Thioredoxin-like"/>
    <property type="match status" value="1"/>
</dbReference>
<dbReference type="EMBL" id="SOHA01000005">
    <property type="protein sequence ID" value="TFD33419.1"/>
    <property type="molecule type" value="Genomic_DNA"/>
</dbReference>
<feature type="transmembrane region" description="Helical" evidence="2">
    <location>
        <begin position="68"/>
        <end position="97"/>
    </location>
</feature>
<dbReference type="AlphaFoldDB" id="A0A4Y8JZ50"/>
<dbReference type="Pfam" id="PF13828">
    <property type="entry name" value="DUF4190"/>
    <property type="match status" value="1"/>
</dbReference>
<dbReference type="InterPro" id="IPR036249">
    <property type="entry name" value="Thioredoxin-like_sf"/>
</dbReference>
<name>A0A4Y8JZ50_9MICO</name>